<dbReference type="SUPFAM" id="SSF55811">
    <property type="entry name" value="Nudix"/>
    <property type="match status" value="1"/>
</dbReference>
<gene>
    <name evidence="3" type="ORF">SAMN05443637_10711</name>
</gene>
<dbReference type="GO" id="GO:0019693">
    <property type="term" value="P:ribose phosphate metabolic process"/>
    <property type="evidence" value="ECO:0007669"/>
    <property type="project" value="TreeGrafter"/>
</dbReference>
<keyword evidence="1" id="KW-0378">Hydrolase</keyword>
<keyword evidence="4" id="KW-1185">Reference proteome</keyword>
<evidence type="ECO:0000256" key="1">
    <source>
        <dbReference type="ARBA" id="ARBA00022801"/>
    </source>
</evidence>
<dbReference type="PANTHER" id="PTHR11839">
    <property type="entry name" value="UDP/ADP-SUGAR PYROPHOSPHATASE"/>
    <property type="match status" value="1"/>
</dbReference>
<dbReference type="GO" id="GO:0006753">
    <property type="term" value="P:nucleoside phosphate metabolic process"/>
    <property type="evidence" value="ECO:0007669"/>
    <property type="project" value="TreeGrafter"/>
</dbReference>
<accession>A0A1M6SX93</accession>
<dbReference type="PROSITE" id="PS51462">
    <property type="entry name" value="NUDIX"/>
    <property type="match status" value="1"/>
</dbReference>
<dbReference type="Proteomes" id="UP000184363">
    <property type="component" value="Unassembled WGS sequence"/>
</dbReference>
<dbReference type="EMBL" id="FRAP01000007">
    <property type="protein sequence ID" value="SHK49270.1"/>
    <property type="molecule type" value="Genomic_DNA"/>
</dbReference>
<dbReference type="Pfam" id="PF00293">
    <property type="entry name" value="NUDIX"/>
    <property type="match status" value="1"/>
</dbReference>
<evidence type="ECO:0000313" key="4">
    <source>
        <dbReference type="Proteomes" id="UP000184363"/>
    </source>
</evidence>
<name>A0A1M6SX93_PSETH</name>
<organism evidence="3 4">
    <name type="scientific">Pseudonocardia thermophila</name>
    <dbReference type="NCBI Taxonomy" id="1848"/>
    <lineage>
        <taxon>Bacteria</taxon>
        <taxon>Bacillati</taxon>
        <taxon>Actinomycetota</taxon>
        <taxon>Actinomycetes</taxon>
        <taxon>Pseudonocardiales</taxon>
        <taxon>Pseudonocardiaceae</taxon>
        <taxon>Pseudonocardia</taxon>
    </lineage>
</organism>
<protein>
    <submittedName>
        <fullName evidence="3">ADP-ribose pyrophosphatase</fullName>
    </submittedName>
</protein>
<feature type="domain" description="Nudix hydrolase" evidence="2">
    <location>
        <begin position="40"/>
        <end position="174"/>
    </location>
</feature>
<dbReference type="PANTHER" id="PTHR11839:SF31">
    <property type="entry name" value="ADP-RIBOSE PYROPHOSPHATASE"/>
    <property type="match status" value="1"/>
</dbReference>
<evidence type="ECO:0000259" key="2">
    <source>
        <dbReference type="PROSITE" id="PS51462"/>
    </source>
</evidence>
<dbReference type="AlphaFoldDB" id="A0A1M6SX93"/>
<evidence type="ECO:0000313" key="3">
    <source>
        <dbReference type="EMBL" id="SHK49270.1"/>
    </source>
</evidence>
<proteinExistence type="predicted"/>
<dbReference type="STRING" id="1848.SAMN05443637_10711"/>
<reference evidence="3 4" key="1">
    <citation type="submission" date="2016-11" db="EMBL/GenBank/DDBJ databases">
        <authorList>
            <person name="Jaros S."/>
            <person name="Januszkiewicz K."/>
            <person name="Wedrychowicz H."/>
        </authorList>
    </citation>
    <scope>NUCLEOTIDE SEQUENCE [LARGE SCALE GENOMIC DNA]</scope>
    <source>
        <strain evidence="3 4">DSM 43832</strain>
    </source>
</reference>
<dbReference type="GO" id="GO:0005829">
    <property type="term" value="C:cytosol"/>
    <property type="evidence" value="ECO:0007669"/>
    <property type="project" value="TreeGrafter"/>
</dbReference>
<dbReference type="RefSeq" id="WP_073456890.1">
    <property type="nucleotide sequence ID" value="NZ_CALGVN010000045.1"/>
</dbReference>
<sequence length="208" mass="22358">MSRHSFDVASSSDIYVGKVFAVRKDEVVMPGGRTAVREVTEHPGAVAIVAVDEDDRVMLVHQYRHAVRRRLWELPAGLLDHADEEPVEAAERELAEEAGLAAQHWEVLVDLVPSPGFSDEAVRVFLARGLTDVGRTPTGHDDEESDLTARWVSLPVAVRMALAGTIVNGVTVAGLLAAHALLGSSAKGRAVDAPWPDRSSAFAARKAD</sequence>
<dbReference type="GO" id="GO:0016787">
    <property type="term" value="F:hydrolase activity"/>
    <property type="evidence" value="ECO:0007669"/>
    <property type="project" value="UniProtKB-KW"/>
</dbReference>
<dbReference type="Gene3D" id="3.90.79.10">
    <property type="entry name" value="Nucleoside Triphosphate Pyrophosphohydrolase"/>
    <property type="match status" value="1"/>
</dbReference>
<dbReference type="InterPro" id="IPR015797">
    <property type="entry name" value="NUDIX_hydrolase-like_dom_sf"/>
</dbReference>
<dbReference type="InterPro" id="IPR000086">
    <property type="entry name" value="NUDIX_hydrolase_dom"/>
</dbReference>